<accession>A0ABN1QZ51</accession>
<dbReference type="RefSeq" id="WP_344240475.1">
    <property type="nucleotide sequence ID" value="NZ_BAAAHH010000009.1"/>
</dbReference>
<dbReference type="Gene3D" id="3.10.180.10">
    <property type="entry name" value="2,3-Dihydroxybiphenyl 1,2-Dioxygenase, domain 1"/>
    <property type="match status" value="2"/>
</dbReference>
<gene>
    <name evidence="1" type="ORF">GCM10009550_26990</name>
</gene>
<sequence>MSLGAIIEAVVACRDVAASAGFHTRAFGLEEVGRDGAEVLLGVPGVETGRLRLVPAAEGAEEAEPRVWDVGPRLLGMYSRDLERSTRMIDEAGGRSREPVTYPYGAASLSEAVALGSDGVWWTLPKAGPGHRPSPALEGDPERLHGELHTAVLVPADHDEALRFFTEAGGLQVAFDGEMGGEPFERMIGMPPGAALRLSFLVSADQAPARLEIMSFTGVEARDLSGRPLGLRRLVFAAADPDATAAALRVCGGVPVGERVVRGPAGVEVELRRSGKGEA</sequence>
<evidence type="ECO:0000313" key="1">
    <source>
        <dbReference type="EMBL" id="GAA0949541.1"/>
    </source>
</evidence>
<evidence type="ECO:0000313" key="2">
    <source>
        <dbReference type="Proteomes" id="UP001500665"/>
    </source>
</evidence>
<name>A0ABN1QZ51_9ACTN</name>
<comment type="caution">
    <text evidence="1">The sequence shown here is derived from an EMBL/GenBank/DDBJ whole genome shotgun (WGS) entry which is preliminary data.</text>
</comment>
<dbReference type="InterPro" id="IPR029068">
    <property type="entry name" value="Glyas_Bleomycin-R_OHBP_Dase"/>
</dbReference>
<dbReference type="SUPFAM" id="SSF54593">
    <property type="entry name" value="Glyoxalase/Bleomycin resistance protein/Dihydroxybiphenyl dioxygenase"/>
    <property type="match status" value="2"/>
</dbReference>
<keyword evidence="2" id="KW-1185">Reference proteome</keyword>
<organism evidence="1 2">
    <name type="scientific">Actinocorallia libanotica</name>
    <dbReference type="NCBI Taxonomy" id="46162"/>
    <lineage>
        <taxon>Bacteria</taxon>
        <taxon>Bacillati</taxon>
        <taxon>Actinomycetota</taxon>
        <taxon>Actinomycetes</taxon>
        <taxon>Streptosporangiales</taxon>
        <taxon>Thermomonosporaceae</taxon>
        <taxon>Actinocorallia</taxon>
    </lineage>
</organism>
<proteinExistence type="predicted"/>
<protein>
    <recommendedName>
        <fullName evidence="3">VOC domain-containing protein</fullName>
    </recommendedName>
</protein>
<dbReference type="EMBL" id="BAAAHH010000009">
    <property type="protein sequence ID" value="GAA0949541.1"/>
    <property type="molecule type" value="Genomic_DNA"/>
</dbReference>
<dbReference type="Proteomes" id="UP001500665">
    <property type="component" value="Unassembled WGS sequence"/>
</dbReference>
<reference evidence="1 2" key="1">
    <citation type="journal article" date="2019" name="Int. J. Syst. Evol. Microbiol.">
        <title>The Global Catalogue of Microorganisms (GCM) 10K type strain sequencing project: providing services to taxonomists for standard genome sequencing and annotation.</title>
        <authorList>
            <consortium name="The Broad Institute Genomics Platform"/>
            <consortium name="The Broad Institute Genome Sequencing Center for Infectious Disease"/>
            <person name="Wu L."/>
            <person name="Ma J."/>
        </authorList>
    </citation>
    <scope>NUCLEOTIDE SEQUENCE [LARGE SCALE GENOMIC DNA]</scope>
    <source>
        <strain evidence="1 2">JCM 10696</strain>
    </source>
</reference>
<evidence type="ECO:0008006" key="3">
    <source>
        <dbReference type="Google" id="ProtNLM"/>
    </source>
</evidence>